<reference evidence="2 5" key="4">
    <citation type="submission" date="2023-06" db="EMBL/GenBank/DDBJ databases">
        <authorList>
            <person name="Zeman M."/>
            <person name="Kubasova T."/>
            <person name="Jahodarova E."/>
            <person name="Nykrynova M."/>
            <person name="Rychlik I."/>
        </authorList>
    </citation>
    <scope>NUCLEOTIDE SEQUENCE [LARGE SCALE GENOMIC DNA]</scope>
    <source>
        <strain evidence="2 5">ET340</strain>
    </source>
</reference>
<evidence type="ECO:0000313" key="5">
    <source>
        <dbReference type="Proteomes" id="UP001529380"/>
    </source>
</evidence>
<evidence type="ECO:0000259" key="1">
    <source>
        <dbReference type="Pfam" id="PF07615"/>
    </source>
</evidence>
<sequence>MENNTCCGCSRPDLPWAGRGTNLDISGCRFSLYPMDSNFVPIILGALEKTDTSAVWSQSDALSTVYRGRLPYVVDAVEGLFVNAWQPTVHMALEGQFSKGCPGDTDGDSLLTREGPGPNAQTIAGAHFPVLCKLALYPMGVSDYIDRIAEVWHMAEDAGLNPTSVHYATRINGDVQAVFDYLHAVCRHMEQTVPHYILHFTLSVNSPTAE</sequence>
<organism evidence="3 4">
    <name type="scientific">Allofournierella massiliensis</name>
    <dbReference type="NCBI Taxonomy" id="1650663"/>
    <lineage>
        <taxon>Bacteria</taxon>
        <taxon>Bacillati</taxon>
        <taxon>Bacillota</taxon>
        <taxon>Clostridia</taxon>
        <taxon>Eubacteriales</taxon>
        <taxon>Oscillospiraceae</taxon>
        <taxon>Allofournierella</taxon>
    </lineage>
</organism>
<evidence type="ECO:0000313" key="2">
    <source>
        <dbReference type="EMBL" id="MDM8202560.1"/>
    </source>
</evidence>
<dbReference type="Proteomes" id="UP000295184">
    <property type="component" value="Unassembled WGS sequence"/>
</dbReference>
<reference evidence="5" key="3">
    <citation type="submission" date="2023-06" db="EMBL/GenBank/DDBJ databases">
        <title>Identification and characterization of horizontal gene transfer across gut microbiota members of farm animals based on homology search.</title>
        <authorList>
            <person name="Zeman M."/>
            <person name="Kubasova T."/>
            <person name="Jahodarova E."/>
            <person name="Nykrynova M."/>
            <person name="Rychlik I."/>
        </authorList>
    </citation>
    <scope>NUCLEOTIDE SEQUENCE [LARGE SCALE GENOMIC DNA]</scope>
    <source>
        <strain evidence="5">ET340</strain>
    </source>
</reference>
<dbReference type="STRING" id="1650663.GCA_001486665_00378"/>
<dbReference type="Gene3D" id="3.30.70.930">
    <property type="match status" value="2"/>
</dbReference>
<proteinExistence type="predicted"/>
<evidence type="ECO:0000313" key="4">
    <source>
        <dbReference type="Proteomes" id="UP000295184"/>
    </source>
</evidence>
<dbReference type="OrthoDB" id="7767286at2"/>
<name>A0A4V2QC26_9FIRM</name>
<comment type="caution">
    <text evidence="3">The sequence shown here is derived from an EMBL/GenBank/DDBJ whole genome shotgun (WGS) entry which is preliminary data.</text>
</comment>
<dbReference type="AlphaFoldDB" id="A0A4V2QC26"/>
<feature type="domain" description="Thiamin/hydroxymethyl pyrimidine-binding YkoF putative" evidence="1">
    <location>
        <begin position="26"/>
        <end position="104"/>
    </location>
</feature>
<reference evidence="3 4" key="1">
    <citation type="submission" date="2019-03" db="EMBL/GenBank/DDBJ databases">
        <title>Genomic Encyclopedia of Type Strains, Phase IV (KMG-IV): sequencing the most valuable type-strain genomes for metagenomic binning, comparative biology and taxonomic classification.</title>
        <authorList>
            <person name="Goeker M."/>
        </authorList>
    </citation>
    <scope>NUCLEOTIDE SEQUENCE [LARGE SCALE GENOMIC DNA]</scope>
    <source>
        <strain evidence="3 4">DSM 100451</strain>
    </source>
</reference>
<reference evidence="2 5" key="2">
    <citation type="submission" date="2023-06" db="EMBL/GenBank/DDBJ databases">
        <title>Identification and characterization of horizontal gene transfer across gut microbiota members of farm animals based on homology search.</title>
        <authorList>
            <person name="Schwarzerova J."/>
            <person name="Nykrynova M."/>
            <person name="Jureckova K."/>
            <person name="Cejkova D."/>
            <person name="Rychlik I."/>
        </authorList>
    </citation>
    <scope>NUCLEOTIDE SEQUENCE [LARGE SCALE GENOMIC DNA]</scope>
    <source>
        <strain evidence="2 5">ET340</strain>
    </source>
</reference>
<dbReference type="Proteomes" id="UP001529380">
    <property type="component" value="Unassembled WGS sequence"/>
</dbReference>
<dbReference type="EMBL" id="SLUM01000007">
    <property type="protein sequence ID" value="TCL58667.1"/>
    <property type="molecule type" value="Genomic_DNA"/>
</dbReference>
<feature type="domain" description="Thiamin/hydroxymethyl pyrimidine-binding YkoF putative" evidence="1">
    <location>
        <begin position="131"/>
        <end position="208"/>
    </location>
</feature>
<gene>
    <name evidence="3" type="ORF">EDD77_10720</name>
    <name evidence="2" type="ORF">QUW08_14840</name>
</gene>
<dbReference type="Pfam" id="PF07615">
    <property type="entry name" value="Ykof"/>
    <property type="match status" value="2"/>
</dbReference>
<dbReference type="EMBL" id="JAUDCL010000046">
    <property type="protein sequence ID" value="MDM8202560.1"/>
    <property type="molecule type" value="Genomic_DNA"/>
</dbReference>
<dbReference type="InterPro" id="IPR011522">
    <property type="entry name" value="Thiamin/HMP-bd_put_YkoF"/>
</dbReference>
<dbReference type="InterPro" id="IPR029756">
    <property type="entry name" value="MTH1187/YkoF-like"/>
</dbReference>
<evidence type="ECO:0000313" key="3">
    <source>
        <dbReference type="EMBL" id="TCL58667.1"/>
    </source>
</evidence>
<keyword evidence="5" id="KW-1185">Reference proteome</keyword>
<accession>A0A4V2QC26</accession>
<dbReference type="SUPFAM" id="SSF89957">
    <property type="entry name" value="MTH1187/YkoF-like"/>
    <property type="match status" value="1"/>
</dbReference>
<dbReference type="GeneID" id="97380233"/>
<protein>
    <submittedName>
        <fullName evidence="3">YKOF-related protein</fullName>
    </submittedName>
    <submittedName>
        <fullName evidence="2">YkoF family thiamine/hydroxymethylpyrimidine-binding protein</fullName>
    </submittedName>
</protein>
<dbReference type="RefSeq" id="WP_058962906.1">
    <property type="nucleotide sequence ID" value="NZ_CABKVM010000012.1"/>
</dbReference>